<accession>A0A7X3H8F5</accession>
<dbReference type="RefSeq" id="WP_160480737.1">
    <property type="nucleotide sequence ID" value="NZ_CP082244.1"/>
</dbReference>
<dbReference type="Proteomes" id="UP000461288">
    <property type="component" value="Unassembled WGS sequence"/>
</dbReference>
<comment type="caution">
    <text evidence="1">The sequence shown here is derived from an EMBL/GenBank/DDBJ whole genome shotgun (WGS) entry which is preliminary data.</text>
</comment>
<gene>
    <name evidence="1" type="ORF">GO594_10690</name>
</gene>
<evidence type="ECO:0000313" key="1">
    <source>
        <dbReference type="EMBL" id="MWK56444.1"/>
    </source>
</evidence>
<dbReference type="EMBL" id="WTFN01000021">
    <property type="protein sequence ID" value="MWK56444.1"/>
    <property type="molecule type" value="Genomic_DNA"/>
</dbReference>
<organism evidence="1 2">
    <name type="scientific">Metapseudomonas otitidis</name>
    <dbReference type="NCBI Taxonomy" id="319939"/>
    <lineage>
        <taxon>Bacteria</taxon>
        <taxon>Pseudomonadati</taxon>
        <taxon>Pseudomonadota</taxon>
        <taxon>Gammaproteobacteria</taxon>
        <taxon>Pseudomonadales</taxon>
        <taxon>Pseudomonadaceae</taxon>
        <taxon>Metapseudomonas</taxon>
    </lineage>
</organism>
<reference evidence="1 2" key="1">
    <citation type="submission" date="2019-12" db="EMBL/GenBank/DDBJ databases">
        <title>Draft genome sequence of Pseudomonas otitidis recovered from a chicken carcass.</title>
        <authorList>
            <person name="Vieira T.R."/>
            <person name="Oliviera E.F.C."/>
            <person name="Silva N.M.V."/>
            <person name="Sambrano G.E."/>
            <person name="Cibulski S.P."/>
            <person name="Cardoso M.R.I."/>
        </authorList>
    </citation>
    <scope>NUCLEOTIDE SEQUENCE [LARGE SCALE GENOMIC DNA]</scope>
    <source>
        <strain evidence="1 2">25_K</strain>
    </source>
</reference>
<dbReference type="AlphaFoldDB" id="A0A7X3H8F5"/>
<protein>
    <submittedName>
        <fullName evidence="1">Uncharacterized protein</fullName>
    </submittedName>
</protein>
<name>A0A7X3H8F5_9GAMM</name>
<proteinExistence type="predicted"/>
<sequence>MGAKLRTFHPNGTLQMDTERVTMGLLKSGYLEYAYRAYKLKQPSLNSGSWVPWTQYDDVHSCSFEAVAPVIFLHGPGARVYFNRTGNQWTVYFAGASTQTRFYVFDLMRDVGTGPALITRDPTGRVTFNSRQWPMNVVANVIPAGPPPPIGNPTPPGARFYPAYVGGTFEILAAQSQYFEWIVSRWHYQMTPGRLYAASLQWSRGALMAGGEYTYYRAWNVIEGAYGNAGSITFWFTTLPGSRIGEEYLTERFYNVPTRLSAAQVIDVTDLPFPYQA</sequence>
<evidence type="ECO:0000313" key="2">
    <source>
        <dbReference type="Proteomes" id="UP000461288"/>
    </source>
</evidence>